<accession>A0AA36HVL0</accession>
<evidence type="ECO:0000259" key="14">
    <source>
        <dbReference type="PROSITE" id="PS51329"/>
    </source>
</evidence>
<evidence type="ECO:0000313" key="15">
    <source>
        <dbReference type="EMBL" id="CAJ1375891.1"/>
    </source>
</evidence>
<dbReference type="InterPro" id="IPR012945">
    <property type="entry name" value="Tubulin-bd_cofactor_C_dom"/>
</dbReference>
<evidence type="ECO:0000256" key="1">
    <source>
        <dbReference type="ARBA" id="ARBA00004342"/>
    </source>
</evidence>
<keyword evidence="5" id="KW-1003">Cell membrane</keyword>
<dbReference type="InterPro" id="IPR039093">
    <property type="entry name" value="XRP2"/>
</dbReference>
<comment type="similarity">
    <text evidence="2">Belongs to the TBCC family.</text>
</comment>
<organism evidence="15 16">
    <name type="scientific">Effrenium voratum</name>
    <dbReference type="NCBI Taxonomy" id="2562239"/>
    <lineage>
        <taxon>Eukaryota</taxon>
        <taxon>Sar</taxon>
        <taxon>Alveolata</taxon>
        <taxon>Dinophyceae</taxon>
        <taxon>Suessiales</taxon>
        <taxon>Symbiodiniaceae</taxon>
        <taxon>Effrenium</taxon>
    </lineage>
</organism>
<keyword evidence="9" id="KW-0472">Membrane</keyword>
<evidence type="ECO:0000256" key="5">
    <source>
        <dbReference type="ARBA" id="ARBA00022475"/>
    </source>
</evidence>
<keyword evidence="16" id="KW-1185">Reference proteome</keyword>
<gene>
    <name evidence="15" type="ORF">EVOR1521_LOCUS5073</name>
</gene>
<keyword evidence="8 12" id="KW-0342">GTP-binding</keyword>
<evidence type="ECO:0000256" key="13">
    <source>
        <dbReference type="SAM" id="MobiDB-lite"/>
    </source>
</evidence>
<dbReference type="InterPro" id="IPR017901">
    <property type="entry name" value="C-CAP_CF_C-like"/>
</dbReference>
<protein>
    <recommendedName>
        <fullName evidence="3">Protein XRP2</fullName>
    </recommendedName>
</protein>
<dbReference type="Gene3D" id="3.30.70.141">
    <property type="entry name" value="Nucleoside diphosphate kinase-like domain"/>
    <property type="match status" value="1"/>
</dbReference>
<evidence type="ECO:0000256" key="7">
    <source>
        <dbReference type="ARBA" id="ARBA00022741"/>
    </source>
</evidence>
<dbReference type="Proteomes" id="UP001178507">
    <property type="component" value="Unassembled WGS sequence"/>
</dbReference>
<dbReference type="PANTHER" id="PTHR15440">
    <property type="entry name" value="XRP2 PROTEIN"/>
    <property type="match status" value="1"/>
</dbReference>
<dbReference type="Gene3D" id="2.160.20.70">
    <property type="match status" value="1"/>
</dbReference>
<feature type="binding site" evidence="12">
    <location>
        <begin position="109"/>
        <end position="112"/>
    </location>
    <ligand>
        <name>GTP</name>
        <dbReference type="ChEBI" id="CHEBI:37565"/>
    </ligand>
</feature>
<dbReference type="InterPro" id="IPR036850">
    <property type="entry name" value="NDK-like_dom_sf"/>
</dbReference>
<keyword evidence="4" id="KW-0343">GTPase activation</keyword>
<dbReference type="InterPro" id="IPR006599">
    <property type="entry name" value="CARP_motif"/>
</dbReference>
<comment type="subcellular location">
    <subcellularLocation>
        <location evidence="1">Cell membrane</location>
        <topology evidence="1">Lipid-anchor</topology>
        <orientation evidence="1">Cytoplasmic side</orientation>
    </subcellularLocation>
</comment>
<evidence type="ECO:0000256" key="4">
    <source>
        <dbReference type="ARBA" id="ARBA00022468"/>
    </source>
</evidence>
<evidence type="ECO:0000256" key="8">
    <source>
        <dbReference type="ARBA" id="ARBA00023134"/>
    </source>
</evidence>
<evidence type="ECO:0000256" key="6">
    <source>
        <dbReference type="ARBA" id="ARBA00022707"/>
    </source>
</evidence>
<dbReference type="AlphaFoldDB" id="A0AA36HVL0"/>
<dbReference type="InterPro" id="IPR016098">
    <property type="entry name" value="CAP/MinC_C"/>
</dbReference>
<feature type="region of interest" description="Disordered" evidence="13">
    <location>
        <begin position="1"/>
        <end position="26"/>
    </location>
</feature>
<dbReference type="GO" id="GO:0005929">
    <property type="term" value="C:cilium"/>
    <property type="evidence" value="ECO:0007669"/>
    <property type="project" value="TreeGrafter"/>
</dbReference>
<dbReference type="GO" id="GO:0005525">
    <property type="term" value="F:GTP binding"/>
    <property type="evidence" value="ECO:0007669"/>
    <property type="project" value="UniProtKB-KW"/>
</dbReference>
<feature type="compositionally biased region" description="Basic residues" evidence="13">
    <location>
        <begin position="16"/>
        <end position="26"/>
    </location>
</feature>
<evidence type="ECO:0000256" key="10">
    <source>
        <dbReference type="ARBA" id="ARBA00023139"/>
    </source>
</evidence>
<sequence>MGGCDSKAKGASPAKTKPKPKAAKPRAKLNPADYIFSQRKDAVLIKEEGSVAGEQFNVEECRNCDIFLLDNIATSFVDECHDCRIFIGPVETSVFIRNCSNCSLVIACQQYRCRECQDCKLALFCGTEPIIESSQNMQFACFDFNYFSLRGQMTRAGLKPWNNKWWMVYDFNKNEDKPNWSLLDQAEASRLLNLEKCPSIAQEELENEGVVPVTLGSRPWPSQETCFVVFLPDSEHLIEAFMSRAVSSWTLCRTRAVQLKEDQLKTLFAWAKEPRLAKCRGEITGIQVCGNNVFKEVQDTLTNTGMVTGAKNLRVVPQKETESLSKQFFETWKDEV</sequence>
<evidence type="ECO:0000256" key="12">
    <source>
        <dbReference type="PIRSR" id="PIRSR037947-1"/>
    </source>
</evidence>
<dbReference type="PANTHER" id="PTHR15440:SF0">
    <property type="entry name" value="PROTEIN XRP2"/>
    <property type="match status" value="1"/>
</dbReference>
<comment type="caution">
    <text evidence="15">The sequence shown here is derived from an EMBL/GenBank/DDBJ whole genome shotgun (WGS) entry which is preliminary data.</text>
</comment>
<dbReference type="EMBL" id="CAUJNA010000347">
    <property type="protein sequence ID" value="CAJ1375891.1"/>
    <property type="molecule type" value="Genomic_DNA"/>
</dbReference>
<reference evidence="15" key="1">
    <citation type="submission" date="2023-08" db="EMBL/GenBank/DDBJ databases">
        <authorList>
            <person name="Chen Y."/>
            <person name="Shah S."/>
            <person name="Dougan E. K."/>
            <person name="Thang M."/>
            <person name="Chan C."/>
        </authorList>
    </citation>
    <scope>NUCLEOTIDE SEQUENCE</scope>
</reference>
<keyword evidence="6" id="KW-0519">Myristate</keyword>
<keyword evidence="11" id="KW-0449">Lipoprotein</keyword>
<dbReference type="GO" id="GO:0006892">
    <property type="term" value="P:post-Golgi vesicle-mediated transport"/>
    <property type="evidence" value="ECO:0007669"/>
    <property type="project" value="TreeGrafter"/>
</dbReference>
<dbReference type="SMART" id="SM00673">
    <property type="entry name" value="CARP"/>
    <property type="match status" value="2"/>
</dbReference>
<proteinExistence type="inferred from homology"/>
<evidence type="ECO:0000256" key="3">
    <source>
        <dbReference type="ARBA" id="ARBA00015771"/>
    </source>
</evidence>
<dbReference type="Pfam" id="PF07986">
    <property type="entry name" value="TBCC"/>
    <property type="match status" value="1"/>
</dbReference>
<evidence type="ECO:0000256" key="11">
    <source>
        <dbReference type="ARBA" id="ARBA00023288"/>
    </source>
</evidence>
<keyword evidence="7 12" id="KW-0547">Nucleotide-binding</keyword>
<dbReference type="PROSITE" id="PS51329">
    <property type="entry name" value="C_CAP_COFACTOR_C"/>
    <property type="match status" value="1"/>
</dbReference>
<evidence type="ECO:0000313" key="16">
    <source>
        <dbReference type="Proteomes" id="UP001178507"/>
    </source>
</evidence>
<feature type="domain" description="C-CAP/cofactor C-like" evidence="14">
    <location>
        <begin position="18"/>
        <end position="173"/>
    </location>
</feature>
<dbReference type="GO" id="GO:1990075">
    <property type="term" value="C:periciliary membrane compartment"/>
    <property type="evidence" value="ECO:0007669"/>
    <property type="project" value="TreeGrafter"/>
</dbReference>
<keyword evidence="10" id="KW-0564">Palmitate</keyword>
<dbReference type="GO" id="GO:0005096">
    <property type="term" value="F:GTPase activator activity"/>
    <property type="evidence" value="ECO:0007669"/>
    <property type="project" value="UniProtKB-KW"/>
</dbReference>
<dbReference type="PIRSF" id="PIRSF037947">
    <property type="entry name" value="Protein_XRP2"/>
    <property type="match status" value="1"/>
</dbReference>
<evidence type="ECO:0000256" key="9">
    <source>
        <dbReference type="ARBA" id="ARBA00023136"/>
    </source>
</evidence>
<name>A0AA36HVL0_9DINO</name>
<evidence type="ECO:0000256" key="2">
    <source>
        <dbReference type="ARBA" id="ARBA00008848"/>
    </source>
</evidence>